<feature type="region of interest" description="Disordered" evidence="5">
    <location>
        <begin position="1"/>
        <end position="27"/>
    </location>
</feature>
<keyword evidence="1" id="KW-0805">Transcription regulation</keyword>
<dbReference type="Pfam" id="PF16859">
    <property type="entry name" value="TetR_C_11"/>
    <property type="match status" value="1"/>
</dbReference>
<evidence type="ECO:0000256" key="3">
    <source>
        <dbReference type="ARBA" id="ARBA00023163"/>
    </source>
</evidence>
<keyword evidence="3" id="KW-0804">Transcription</keyword>
<dbReference type="InterPro" id="IPR001647">
    <property type="entry name" value="HTH_TetR"/>
</dbReference>
<dbReference type="EMBL" id="CP101988">
    <property type="protein sequence ID" value="UUI74377.1"/>
    <property type="molecule type" value="Genomic_DNA"/>
</dbReference>
<feature type="DNA-binding region" description="H-T-H motif" evidence="4">
    <location>
        <begin position="52"/>
        <end position="71"/>
    </location>
</feature>
<proteinExistence type="predicted"/>
<sequence length="213" mass="22917">MRTRPDAATPDGRDATAPLRPGRGRRPAAQVREAVLAAAGDLLFERGIGAVTFDKVASRSGASKMTLYRWWPSPGALALEAYSTRVRPTLTFADTGDIARDLTAQLTAFIHLLTDDGGGTVVSQLVGAAQSDHDLSQAFTAAYIKPRRQLAVERLTVAVQAGQIRDDVDLEVIVDQLWGACYHRLLLPALPLTPEFGRALVENVLRGVAPAQH</sequence>
<dbReference type="Gene3D" id="1.10.10.60">
    <property type="entry name" value="Homeodomain-like"/>
    <property type="match status" value="1"/>
</dbReference>
<accession>A0ABY5KYP2</accession>
<evidence type="ECO:0000256" key="4">
    <source>
        <dbReference type="PROSITE-ProRule" id="PRU00335"/>
    </source>
</evidence>
<dbReference type="Pfam" id="PF00440">
    <property type="entry name" value="TetR_N"/>
    <property type="match status" value="1"/>
</dbReference>
<dbReference type="InterPro" id="IPR009057">
    <property type="entry name" value="Homeodomain-like_sf"/>
</dbReference>
<dbReference type="PANTHER" id="PTHR30055">
    <property type="entry name" value="HTH-TYPE TRANSCRIPTIONAL REGULATOR RUTR"/>
    <property type="match status" value="1"/>
</dbReference>
<protein>
    <submittedName>
        <fullName evidence="7">TetR/AcrR family transcriptional regulator</fullName>
    </submittedName>
</protein>
<evidence type="ECO:0000313" key="8">
    <source>
        <dbReference type="Proteomes" id="UP001316189"/>
    </source>
</evidence>
<keyword evidence="2 4" id="KW-0238">DNA-binding</keyword>
<dbReference type="PROSITE" id="PS50977">
    <property type="entry name" value="HTH_TETR_2"/>
    <property type="match status" value="1"/>
</dbReference>
<dbReference type="SUPFAM" id="SSF48498">
    <property type="entry name" value="Tetracyclin repressor-like, C-terminal domain"/>
    <property type="match status" value="1"/>
</dbReference>
<dbReference type="PANTHER" id="PTHR30055:SF148">
    <property type="entry name" value="TETR-FAMILY TRANSCRIPTIONAL REGULATOR"/>
    <property type="match status" value="1"/>
</dbReference>
<gene>
    <name evidence="7" type="ORF">NP064_11250</name>
</gene>
<dbReference type="Gene3D" id="1.10.357.10">
    <property type="entry name" value="Tetracycline Repressor, domain 2"/>
    <property type="match status" value="1"/>
</dbReference>
<dbReference type="InterPro" id="IPR050109">
    <property type="entry name" value="HTH-type_TetR-like_transc_reg"/>
</dbReference>
<dbReference type="RefSeq" id="WP_227569564.1">
    <property type="nucleotide sequence ID" value="NZ_CP101988.1"/>
</dbReference>
<name>A0ABY5KYP2_9CELL</name>
<dbReference type="InterPro" id="IPR011075">
    <property type="entry name" value="TetR_C"/>
</dbReference>
<keyword evidence="8" id="KW-1185">Reference proteome</keyword>
<evidence type="ECO:0000256" key="2">
    <source>
        <dbReference type="ARBA" id="ARBA00023125"/>
    </source>
</evidence>
<evidence type="ECO:0000256" key="5">
    <source>
        <dbReference type="SAM" id="MobiDB-lite"/>
    </source>
</evidence>
<feature type="domain" description="HTH tetR-type" evidence="6">
    <location>
        <begin position="29"/>
        <end position="89"/>
    </location>
</feature>
<dbReference type="SUPFAM" id="SSF46689">
    <property type="entry name" value="Homeodomain-like"/>
    <property type="match status" value="1"/>
</dbReference>
<dbReference type="InterPro" id="IPR036271">
    <property type="entry name" value="Tet_transcr_reg_TetR-rel_C_sf"/>
</dbReference>
<organism evidence="7 8">
    <name type="scientific">Cellulomonas chengniuliangii</name>
    <dbReference type="NCBI Taxonomy" id="2968084"/>
    <lineage>
        <taxon>Bacteria</taxon>
        <taxon>Bacillati</taxon>
        <taxon>Actinomycetota</taxon>
        <taxon>Actinomycetes</taxon>
        <taxon>Micrococcales</taxon>
        <taxon>Cellulomonadaceae</taxon>
        <taxon>Cellulomonas</taxon>
    </lineage>
</organism>
<evidence type="ECO:0000256" key="1">
    <source>
        <dbReference type="ARBA" id="ARBA00023015"/>
    </source>
</evidence>
<evidence type="ECO:0000259" key="6">
    <source>
        <dbReference type="PROSITE" id="PS50977"/>
    </source>
</evidence>
<evidence type="ECO:0000313" key="7">
    <source>
        <dbReference type="EMBL" id="UUI74377.1"/>
    </source>
</evidence>
<dbReference type="Proteomes" id="UP001316189">
    <property type="component" value="Chromosome"/>
</dbReference>
<reference evidence="7 8" key="1">
    <citation type="submission" date="2022-07" db="EMBL/GenBank/DDBJ databases">
        <title>Novel species in genus cellulomonas.</title>
        <authorList>
            <person name="Ye L."/>
        </authorList>
    </citation>
    <scope>NUCLEOTIDE SEQUENCE [LARGE SCALE GENOMIC DNA]</scope>
    <source>
        <strain evidence="8">zg-Y338</strain>
    </source>
</reference>